<evidence type="ECO:0000313" key="3">
    <source>
        <dbReference type="EMBL" id="CDS13772.1"/>
    </source>
</evidence>
<feature type="compositionally biased region" description="Basic residues" evidence="2">
    <location>
        <begin position="169"/>
        <end position="179"/>
    </location>
</feature>
<gene>
    <name evidence="3" type="ORF">LRAMOSA05946</name>
</gene>
<evidence type="ECO:0000256" key="1">
    <source>
        <dbReference type="SAM" id="Coils"/>
    </source>
</evidence>
<feature type="coiled-coil region" evidence="1">
    <location>
        <begin position="208"/>
        <end position="235"/>
    </location>
</feature>
<evidence type="ECO:0000256" key="2">
    <source>
        <dbReference type="SAM" id="MobiDB-lite"/>
    </source>
</evidence>
<sequence>MVRSSNMAMWTLRRRRSSSDMMISPTIIPTTTTGPSLVSSPLSPTSSSSQSSTTAFVAHHHQSGDSGMTRRHHLSTGSLPLDMQRAMSTTLQRYESELQFLRDQWTHICITSRSLRSSYDAVPHNNSDNNEDPNDEYVFPIPGTIAVDTFYVPLRRRAQSATNNNNTSRRGRGRTRGRPPRTSQSSSTRGEEQQLADEEIEYEMLLSLDDNLLQIRQLEVKIEQLEHKIQNIMRNMASQ</sequence>
<accession>A0A077X434</accession>
<reference evidence="3" key="1">
    <citation type="journal article" date="2014" name="Genome Announc.">
        <title>De novo whole-genome sequence and genome annotation of Lichtheimia ramosa.</title>
        <authorList>
            <person name="Linde J."/>
            <person name="Schwartze V."/>
            <person name="Binder U."/>
            <person name="Lass-Florl C."/>
            <person name="Voigt K."/>
            <person name="Horn F."/>
        </authorList>
    </citation>
    <scope>NUCLEOTIDE SEQUENCE</scope>
    <source>
        <strain evidence="3">JMRC FSU:6197</strain>
    </source>
</reference>
<feature type="compositionally biased region" description="Low complexity" evidence="2">
    <location>
        <begin position="159"/>
        <end position="168"/>
    </location>
</feature>
<feature type="region of interest" description="Disordered" evidence="2">
    <location>
        <begin position="28"/>
        <end position="75"/>
    </location>
</feature>
<dbReference type="EMBL" id="LK023385">
    <property type="protein sequence ID" value="CDS13772.1"/>
    <property type="molecule type" value="Genomic_DNA"/>
</dbReference>
<name>A0A077X434_9FUNG</name>
<organism evidence="3">
    <name type="scientific">Lichtheimia ramosa</name>
    <dbReference type="NCBI Taxonomy" id="688394"/>
    <lineage>
        <taxon>Eukaryota</taxon>
        <taxon>Fungi</taxon>
        <taxon>Fungi incertae sedis</taxon>
        <taxon>Mucoromycota</taxon>
        <taxon>Mucoromycotina</taxon>
        <taxon>Mucoromycetes</taxon>
        <taxon>Mucorales</taxon>
        <taxon>Lichtheimiaceae</taxon>
        <taxon>Lichtheimia</taxon>
    </lineage>
</organism>
<dbReference type="AlphaFoldDB" id="A0A077X434"/>
<protein>
    <submittedName>
        <fullName evidence="3">Uncharacterized protein</fullName>
    </submittedName>
</protein>
<proteinExistence type="predicted"/>
<dbReference type="OrthoDB" id="2290890at2759"/>
<feature type="region of interest" description="Disordered" evidence="2">
    <location>
        <begin position="156"/>
        <end position="195"/>
    </location>
</feature>
<keyword evidence="1" id="KW-0175">Coiled coil</keyword>
<feature type="compositionally biased region" description="Low complexity" evidence="2">
    <location>
        <begin position="28"/>
        <end position="54"/>
    </location>
</feature>